<evidence type="ECO:0000259" key="1">
    <source>
        <dbReference type="Pfam" id="PF04149"/>
    </source>
</evidence>
<name>A0ABP6RYS8_9PSEU</name>
<dbReference type="EMBL" id="BAAAYK010000038">
    <property type="protein sequence ID" value="GAA3363666.1"/>
    <property type="molecule type" value="Genomic_DNA"/>
</dbReference>
<reference evidence="3" key="1">
    <citation type="journal article" date="2019" name="Int. J. Syst. Evol. Microbiol.">
        <title>The Global Catalogue of Microorganisms (GCM) 10K type strain sequencing project: providing services to taxonomists for standard genome sequencing and annotation.</title>
        <authorList>
            <consortium name="The Broad Institute Genomics Platform"/>
            <consortium name="The Broad Institute Genome Sequencing Center for Infectious Disease"/>
            <person name="Wu L."/>
            <person name="Ma J."/>
        </authorList>
    </citation>
    <scope>NUCLEOTIDE SEQUENCE [LARGE SCALE GENOMIC DNA]</scope>
    <source>
        <strain evidence="3">JCM 9687</strain>
    </source>
</reference>
<proteinExistence type="predicted"/>
<comment type="caution">
    <text evidence="2">The sequence shown here is derived from an EMBL/GenBank/DDBJ whole genome shotgun (WGS) entry which is preliminary data.</text>
</comment>
<dbReference type="Pfam" id="PF04149">
    <property type="entry name" value="DUF397"/>
    <property type="match status" value="1"/>
</dbReference>
<evidence type="ECO:0000313" key="2">
    <source>
        <dbReference type="EMBL" id="GAA3363666.1"/>
    </source>
</evidence>
<dbReference type="InterPro" id="IPR007278">
    <property type="entry name" value="DUF397"/>
</dbReference>
<organism evidence="2 3">
    <name type="scientific">Saccharopolyspora gregorii</name>
    <dbReference type="NCBI Taxonomy" id="33914"/>
    <lineage>
        <taxon>Bacteria</taxon>
        <taxon>Bacillati</taxon>
        <taxon>Actinomycetota</taxon>
        <taxon>Actinomycetes</taxon>
        <taxon>Pseudonocardiales</taxon>
        <taxon>Pseudonocardiaceae</taxon>
        <taxon>Saccharopolyspora</taxon>
    </lineage>
</organism>
<feature type="domain" description="DUF397" evidence="1">
    <location>
        <begin position="7"/>
        <end position="57"/>
    </location>
</feature>
<keyword evidence="3" id="KW-1185">Reference proteome</keyword>
<accession>A0ABP6RYS8</accession>
<protein>
    <recommendedName>
        <fullName evidence="1">DUF397 domain-containing protein</fullName>
    </recommendedName>
</protein>
<dbReference type="Proteomes" id="UP001500483">
    <property type="component" value="Unassembled WGS sequence"/>
</dbReference>
<gene>
    <name evidence="2" type="ORF">GCM10020366_56480</name>
</gene>
<sequence>MMDYDTGWLKSSRSSGTSNMCVEVRLTARGVLVRDSKDPEGGRLDVGHAAWRRFLAELPSVD</sequence>
<evidence type="ECO:0000313" key="3">
    <source>
        <dbReference type="Proteomes" id="UP001500483"/>
    </source>
</evidence>